<proteinExistence type="predicted"/>
<comment type="caution">
    <text evidence="1">The sequence shown here is derived from an EMBL/GenBank/DDBJ whole genome shotgun (WGS) entry which is preliminary data.</text>
</comment>
<dbReference type="Proteomes" id="UP000572635">
    <property type="component" value="Unassembled WGS sequence"/>
</dbReference>
<sequence>MLRIDRSREGGRIAVRVLLHPGVDPRELLISRVDETVLLSHPRGDRPLRRISFGAPVDAARLTVELGAGEIVLSAPAAGPAPLAVRPGVAPQSRLRRLRGRWRGLLDRLTAAWRGGTRA</sequence>
<dbReference type="AlphaFoldDB" id="A0A7W8QIV7"/>
<keyword evidence="2" id="KW-1185">Reference proteome</keyword>
<reference evidence="1 2" key="1">
    <citation type="submission" date="2020-08" db="EMBL/GenBank/DDBJ databases">
        <title>Sequencing the genomes of 1000 actinobacteria strains.</title>
        <authorList>
            <person name="Klenk H.-P."/>
        </authorList>
    </citation>
    <scope>NUCLEOTIDE SEQUENCE [LARGE SCALE GENOMIC DNA]</scope>
    <source>
        <strain evidence="1 2">DSM 44551</strain>
    </source>
</reference>
<name>A0A7W8QIV7_9ACTN</name>
<dbReference type="EMBL" id="JACHDB010000001">
    <property type="protein sequence ID" value="MBB5431302.1"/>
    <property type="molecule type" value="Genomic_DNA"/>
</dbReference>
<evidence type="ECO:0000313" key="2">
    <source>
        <dbReference type="Proteomes" id="UP000572635"/>
    </source>
</evidence>
<gene>
    <name evidence="1" type="ORF">HDA36_001386</name>
</gene>
<evidence type="ECO:0000313" key="1">
    <source>
        <dbReference type="EMBL" id="MBB5431302.1"/>
    </source>
</evidence>
<accession>A0A7W8QIV7</accession>
<dbReference type="RefSeq" id="WP_184390835.1">
    <property type="nucleotide sequence ID" value="NZ_BAAAJD010000007.1"/>
</dbReference>
<protein>
    <submittedName>
        <fullName evidence="1">Uncharacterized protein</fullName>
    </submittedName>
</protein>
<organism evidence="1 2">
    <name type="scientific">Nocardiopsis composta</name>
    <dbReference type="NCBI Taxonomy" id="157465"/>
    <lineage>
        <taxon>Bacteria</taxon>
        <taxon>Bacillati</taxon>
        <taxon>Actinomycetota</taxon>
        <taxon>Actinomycetes</taxon>
        <taxon>Streptosporangiales</taxon>
        <taxon>Nocardiopsidaceae</taxon>
        <taxon>Nocardiopsis</taxon>
    </lineage>
</organism>